<keyword evidence="2" id="KW-0812">Transmembrane</keyword>
<gene>
    <name evidence="3" type="ORF">PCOR1329_LOCUS37291</name>
</gene>
<name>A0ABN9TAP1_9DINO</name>
<keyword evidence="2" id="KW-1133">Transmembrane helix</keyword>
<reference evidence="3" key="1">
    <citation type="submission" date="2023-10" db="EMBL/GenBank/DDBJ databases">
        <authorList>
            <person name="Chen Y."/>
            <person name="Shah S."/>
            <person name="Dougan E. K."/>
            <person name="Thang M."/>
            <person name="Chan C."/>
        </authorList>
    </citation>
    <scope>NUCLEOTIDE SEQUENCE [LARGE SCALE GENOMIC DNA]</scope>
</reference>
<keyword evidence="2" id="KW-0472">Membrane</keyword>
<proteinExistence type="predicted"/>
<comment type="caution">
    <text evidence="3">The sequence shown here is derived from an EMBL/GenBank/DDBJ whole genome shotgun (WGS) entry which is preliminary data.</text>
</comment>
<sequence>MSSTIDDSQRPSLPRVADRLRGHRASISASATRVFYWRGLKKAEKMWNFKWHGPRLAIGYEGNNARVSHRSATPQVLPEASAPWNGIFDALAHCDEPEFEAGAPCIEDPPGTDVDCYDMTGDDEQIHDSAEPETLFDQPMFDRERLQQAHSSRVPDAFNPDLHEQGPETPWVHQGVFDLDEDLDADEEQETSVVSCGDFATTHSKMYLPEFGRNSRQGWGATTYDPLDDVPRSIRRSLQDRQITKKPRVDEHLIMGLSLKEPVDLDYSTLYPTRFRRLDLAGMSRCKELTFKYLTGGNQVTIWRAMSSEWDKWLAFHAALYCSKEELAQLERKRPQLAIAGSRWVSTQKDANTFKPRLVVQGCQENDLGIRADAPTRGRNAFRFTTGFAAQHGWVGGFFDAKSAYLKAESIDRVLMIKMPLDSRSATPTTCARVQMTPGFVNATHEKTIKVIEHTPIDANRKKIPESLVTELKHSPTLGVRLVRGRVRVLLAQLVFYGDSAFAYAEGERAEAHAISEASEHAERYRQALTELKMTAQFGDPPKLKDAERQADNIKMTIFTDSKNLEETAEQELASNSGPIVKTSSSRSSQDLAIMQSYSREGYTVGWFYYLQSVAFGVMLTLSCLLVHVAIQKLTPAQSRAQHVDQHMEIRIKPTTQPRTQQVDQHVEIRTKPKHKKDMCDGDVQ</sequence>
<evidence type="ECO:0000313" key="4">
    <source>
        <dbReference type="Proteomes" id="UP001189429"/>
    </source>
</evidence>
<feature type="region of interest" description="Disordered" evidence="1">
    <location>
        <begin position="654"/>
        <end position="685"/>
    </location>
</feature>
<accession>A0ABN9TAP1</accession>
<protein>
    <submittedName>
        <fullName evidence="3">Uncharacterized protein</fullName>
    </submittedName>
</protein>
<feature type="transmembrane region" description="Helical" evidence="2">
    <location>
        <begin position="607"/>
        <end position="631"/>
    </location>
</feature>
<organism evidence="3 4">
    <name type="scientific">Prorocentrum cordatum</name>
    <dbReference type="NCBI Taxonomy" id="2364126"/>
    <lineage>
        <taxon>Eukaryota</taxon>
        <taxon>Sar</taxon>
        <taxon>Alveolata</taxon>
        <taxon>Dinophyceae</taxon>
        <taxon>Prorocentrales</taxon>
        <taxon>Prorocentraceae</taxon>
        <taxon>Prorocentrum</taxon>
    </lineage>
</organism>
<evidence type="ECO:0000313" key="3">
    <source>
        <dbReference type="EMBL" id="CAK0842456.1"/>
    </source>
</evidence>
<keyword evidence="4" id="KW-1185">Reference proteome</keyword>
<evidence type="ECO:0000256" key="1">
    <source>
        <dbReference type="SAM" id="MobiDB-lite"/>
    </source>
</evidence>
<feature type="compositionally biased region" description="Polar residues" evidence="1">
    <location>
        <begin position="654"/>
        <end position="664"/>
    </location>
</feature>
<feature type="non-terminal residue" evidence="3">
    <location>
        <position position="685"/>
    </location>
</feature>
<dbReference type="Proteomes" id="UP001189429">
    <property type="component" value="Unassembled WGS sequence"/>
</dbReference>
<evidence type="ECO:0000256" key="2">
    <source>
        <dbReference type="SAM" id="Phobius"/>
    </source>
</evidence>
<dbReference type="EMBL" id="CAUYUJ010014522">
    <property type="protein sequence ID" value="CAK0842456.1"/>
    <property type="molecule type" value="Genomic_DNA"/>
</dbReference>